<dbReference type="GeneID" id="31773355"/>
<gene>
    <name evidence="2" type="ORF">SAMN05216240_1056</name>
</gene>
<name>A0ABY1S7Y2_CALBS</name>
<protein>
    <submittedName>
        <fullName evidence="2">Uncharacterized protein</fullName>
    </submittedName>
</protein>
<dbReference type="NCBIfam" id="NF047340">
    <property type="entry name" value="Athe_2463_dom"/>
    <property type="match status" value="1"/>
</dbReference>
<feature type="transmembrane region" description="Helical" evidence="1">
    <location>
        <begin position="31"/>
        <end position="48"/>
    </location>
</feature>
<organism evidence="2 3">
    <name type="scientific">Caldicellulosiruptor bescii</name>
    <name type="common">Anaerocellum thermophilum</name>
    <dbReference type="NCBI Taxonomy" id="31899"/>
    <lineage>
        <taxon>Bacteria</taxon>
        <taxon>Bacillati</taxon>
        <taxon>Bacillota</taxon>
        <taxon>Bacillota incertae sedis</taxon>
        <taxon>Caldicellulosiruptorales</taxon>
        <taxon>Caldicellulosiruptoraceae</taxon>
        <taxon>Caldicellulosiruptor</taxon>
    </lineage>
</organism>
<evidence type="ECO:0000313" key="2">
    <source>
        <dbReference type="EMBL" id="SMR92523.1"/>
    </source>
</evidence>
<keyword evidence="3" id="KW-1185">Reference proteome</keyword>
<dbReference type="Proteomes" id="UP000196803">
    <property type="component" value="Unassembled WGS sequence"/>
</dbReference>
<accession>A0ABY1S7Y2</accession>
<evidence type="ECO:0000313" key="3">
    <source>
        <dbReference type="Proteomes" id="UP000196803"/>
    </source>
</evidence>
<dbReference type="RefSeq" id="WP_041727178.1">
    <property type="nucleotide sequence ID" value="NZ_FWDH01000001.1"/>
</dbReference>
<proteinExistence type="predicted"/>
<keyword evidence="1" id="KW-0472">Membrane</keyword>
<comment type="caution">
    <text evidence="2">The sequence shown here is derived from an EMBL/GenBank/DDBJ whole genome shotgun (WGS) entry which is preliminary data.</text>
</comment>
<evidence type="ECO:0000256" key="1">
    <source>
        <dbReference type="SAM" id="Phobius"/>
    </source>
</evidence>
<keyword evidence="1" id="KW-1133">Transmembrane helix</keyword>
<dbReference type="EMBL" id="FXXC01000001">
    <property type="protein sequence ID" value="SMR92523.1"/>
    <property type="molecule type" value="Genomic_DNA"/>
</dbReference>
<reference evidence="2 3" key="1">
    <citation type="submission" date="2017-05" db="EMBL/GenBank/DDBJ databases">
        <authorList>
            <person name="Varghese N."/>
            <person name="Submissions S."/>
        </authorList>
    </citation>
    <scope>NUCLEOTIDE SEQUENCE [LARGE SCALE GENOMIC DNA]</scope>
    <source>
        <strain evidence="2 3">MACB1020</strain>
    </source>
</reference>
<sequence length="380" mass="42475">MVTTVKTVARGDGEVIKNRILSGGKRLKKSLALFLSLVFILELILQVVPVQKVFAINYSAIGNNYYEGGFDSYTGYDRVAKKEVTVYHYDIERDMGFKAYIDTGYGSYDLNVELAVDYRKAVYGLPTDVIGPKNDPQEWKASSVGYWFIDSSGKIVPVKDISNPPAGTKRVVFKYMGYGPDGKPVRDPYWPDESIEDLSWNDLTANTILLVSDPRVKSKYVQLLNQNTLAGLKDSKTLEAIFTEIINGTIMRSDGTIVGKLRNYSTSQTINGRYSYELISKLGGKVNKWNYKDYVVLLGSPKELYVTAYFFFLKNGNVYAVGFSGAIGKFLPRQYKDAPELSDVQTTAATVKEVKGIDQNGNEINLPIKNGKYWVDTSIV</sequence>
<keyword evidence="1" id="KW-0812">Transmembrane</keyword>